<comment type="caution">
    <text evidence="3">The sequence shown here is derived from an EMBL/GenBank/DDBJ whole genome shotgun (WGS) entry which is preliminary data.</text>
</comment>
<name>A0ABM8V839_THEXY</name>
<sequence length="226" mass="23500">MKRITMRLACASILTALVLSGCAGGGNGYDDRIGAYGTGYGSNGNRLFERDDEDRPARRGDAGHADRGKEMNKTQTAENGGRSGMFGTEDEFNGSRDGGGAGWFGAGTFSGRMKDSDKLDDTRSFRIGNGYDGITSDGAGTSDPKGAPVRTGNGGGVELQLGGIRITSGDSASAREAGDGSRVLRVTSPVARKALERLSRSLASGQLSARADVIANDLRIVLKDAR</sequence>
<keyword evidence="4" id="KW-1185">Reference proteome</keyword>
<dbReference type="PROSITE" id="PS51257">
    <property type="entry name" value="PROKAR_LIPOPROTEIN"/>
    <property type="match status" value="1"/>
</dbReference>
<feature type="chain" id="PRO_5045943838" description="Sporulation protein" evidence="2">
    <location>
        <begin position="26"/>
        <end position="226"/>
    </location>
</feature>
<accession>A0ABM8V839</accession>
<feature type="signal peptide" evidence="2">
    <location>
        <begin position="1"/>
        <end position="25"/>
    </location>
</feature>
<evidence type="ECO:0008006" key="5">
    <source>
        <dbReference type="Google" id="ProtNLM"/>
    </source>
</evidence>
<reference evidence="3 4" key="1">
    <citation type="submission" date="2021-04" db="EMBL/GenBank/DDBJ databases">
        <authorList>
            <person name="Rakotoarivonina H."/>
        </authorList>
    </citation>
    <scope>NUCLEOTIDE SEQUENCE [LARGE SCALE GENOMIC DNA]</scope>
    <source>
        <strain evidence="3 4">XE</strain>
    </source>
</reference>
<evidence type="ECO:0000256" key="2">
    <source>
        <dbReference type="SAM" id="SignalP"/>
    </source>
</evidence>
<dbReference type="RefSeq" id="WP_213486190.1">
    <property type="nucleotide sequence ID" value="NZ_CAJRAY010000087.1"/>
</dbReference>
<feature type="region of interest" description="Disordered" evidence="1">
    <location>
        <begin position="134"/>
        <end position="158"/>
    </location>
</feature>
<keyword evidence="2" id="KW-0732">Signal</keyword>
<evidence type="ECO:0000313" key="4">
    <source>
        <dbReference type="Proteomes" id="UP000681526"/>
    </source>
</evidence>
<gene>
    <name evidence="3" type="primary">txxe 3532</name>
    <name evidence="3" type="ORF">TXXE_17305</name>
</gene>
<organism evidence="3 4">
    <name type="scientific">Thermobacillus xylanilyticus</name>
    <dbReference type="NCBI Taxonomy" id="76633"/>
    <lineage>
        <taxon>Bacteria</taxon>
        <taxon>Bacillati</taxon>
        <taxon>Bacillota</taxon>
        <taxon>Bacilli</taxon>
        <taxon>Bacillales</taxon>
        <taxon>Paenibacillaceae</taxon>
        <taxon>Thermobacillus</taxon>
    </lineage>
</organism>
<feature type="compositionally biased region" description="Basic and acidic residues" evidence="1">
    <location>
        <begin position="47"/>
        <end position="72"/>
    </location>
</feature>
<evidence type="ECO:0000313" key="3">
    <source>
        <dbReference type="EMBL" id="CAG5091968.1"/>
    </source>
</evidence>
<proteinExistence type="predicted"/>
<protein>
    <recommendedName>
        <fullName evidence="5">Sporulation protein</fullName>
    </recommendedName>
</protein>
<dbReference type="Proteomes" id="UP000681526">
    <property type="component" value="Unassembled WGS sequence"/>
</dbReference>
<evidence type="ECO:0000256" key="1">
    <source>
        <dbReference type="SAM" id="MobiDB-lite"/>
    </source>
</evidence>
<feature type="region of interest" description="Disordered" evidence="1">
    <location>
        <begin position="44"/>
        <end position="99"/>
    </location>
</feature>
<dbReference type="EMBL" id="CAJRAY010000087">
    <property type="protein sequence ID" value="CAG5091968.1"/>
    <property type="molecule type" value="Genomic_DNA"/>
</dbReference>